<dbReference type="GO" id="GO:0003700">
    <property type="term" value="F:DNA-binding transcription factor activity"/>
    <property type="evidence" value="ECO:0007669"/>
    <property type="project" value="InterPro"/>
</dbReference>
<evidence type="ECO:0000313" key="6">
    <source>
        <dbReference type="Proteomes" id="UP000185696"/>
    </source>
</evidence>
<dbReference type="Gene3D" id="1.10.10.60">
    <property type="entry name" value="Homeodomain-like"/>
    <property type="match status" value="1"/>
</dbReference>
<evidence type="ECO:0000256" key="1">
    <source>
        <dbReference type="ARBA" id="ARBA00023015"/>
    </source>
</evidence>
<dbReference type="PANTHER" id="PTHR46796">
    <property type="entry name" value="HTH-TYPE TRANSCRIPTIONAL ACTIVATOR RHAS-RELATED"/>
    <property type="match status" value="1"/>
</dbReference>
<keyword evidence="3" id="KW-0804">Transcription</keyword>
<dbReference type="SUPFAM" id="SSF46689">
    <property type="entry name" value="Homeodomain-like"/>
    <property type="match status" value="1"/>
</dbReference>
<dbReference type="OrthoDB" id="2559672at2"/>
<proteinExistence type="predicted"/>
<reference evidence="5 6" key="1">
    <citation type="submission" date="2016-12" db="EMBL/GenBank/DDBJ databases">
        <title>The draft genome sequence of Actinophytocola xinjiangensis.</title>
        <authorList>
            <person name="Wang W."/>
            <person name="Yuan L."/>
        </authorList>
    </citation>
    <scope>NUCLEOTIDE SEQUENCE [LARGE SCALE GENOMIC DNA]</scope>
    <source>
        <strain evidence="5 6">CGMCC 4.4663</strain>
    </source>
</reference>
<dbReference type="InterPro" id="IPR050204">
    <property type="entry name" value="AraC_XylS_family_regulators"/>
</dbReference>
<dbReference type="GO" id="GO:0043565">
    <property type="term" value="F:sequence-specific DNA binding"/>
    <property type="evidence" value="ECO:0007669"/>
    <property type="project" value="InterPro"/>
</dbReference>
<keyword evidence="2" id="KW-0238">DNA-binding</keyword>
<dbReference type="Pfam" id="PF12833">
    <property type="entry name" value="HTH_18"/>
    <property type="match status" value="1"/>
</dbReference>
<dbReference type="InterPro" id="IPR018062">
    <property type="entry name" value="HTH_AraC-typ_CS"/>
</dbReference>
<gene>
    <name evidence="5" type="ORF">BLA60_11705</name>
</gene>
<dbReference type="PROSITE" id="PS00041">
    <property type="entry name" value="HTH_ARAC_FAMILY_1"/>
    <property type="match status" value="1"/>
</dbReference>
<evidence type="ECO:0000256" key="2">
    <source>
        <dbReference type="ARBA" id="ARBA00023125"/>
    </source>
</evidence>
<sequence>MQAEFVSVPGLAPDAVVSAVGYRIAGATPVTHRGLPSPSLTVVFSLDDPIVTGLSPAHAHGPGAYRNQIVVGGLHTSPAYIAQPPVQAGIQLAVRPLAARELFGVPAGELRALTTEGADILGASASSLREQLAELDTWPERFAALRGYLRDRRDGRVREPRAEVAEAWRWIAWHRGTGSMAGLANHVLLSQRQLTTVFRQEIGLSPKAVSRLMRFEYTRQRMASLVRAAQPLDLAGIASACGYFDHSHLVRDFQQYTGTSPTRWLTEERQNIQAGAHQRAQDWPS</sequence>
<organism evidence="5 6">
    <name type="scientific">Actinophytocola xinjiangensis</name>
    <dbReference type="NCBI Taxonomy" id="485602"/>
    <lineage>
        <taxon>Bacteria</taxon>
        <taxon>Bacillati</taxon>
        <taxon>Actinomycetota</taxon>
        <taxon>Actinomycetes</taxon>
        <taxon>Pseudonocardiales</taxon>
        <taxon>Pseudonocardiaceae</taxon>
    </lineage>
</organism>
<protein>
    <submittedName>
        <fullName evidence="5">AraC family transcriptional regulator</fullName>
    </submittedName>
</protein>
<evidence type="ECO:0000256" key="3">
    <source>
        <dbReference type="ARBA" id="ARBA00023163"/>
    </source>
</evidence>
<dbReference type="PROSITE" id="PS01124">
    <property type="entry name" value="HTH_ARAC_FAMILY_2"/>
    <property type="match status" value="1"/>
</dbReference>
<dbReference type="PANTHER" id="PTHR46796:SF15">
    <property type="entry name" value="BLL1074 PROTEIN"/>
    <property type="match status" value="1"/>
</dbReference>
<feature type="domain" description="HTH araC/xylS-type" evidence="4">
    <location>
        <begin position="179"/>
        <end position="267"/>
    </location>
</feature>
<dbReference type="SMART" id="SM00342">
    <property type="entry name" value="HTH_ARAC"/>
    <property type="match status" value="1"/>
</dbReference>
<name>A0A7Z0WPK8_9PSEU</name>
<evidence type="ECO:0000259" key="4">
    <source>
        <dbReference type="PROSITE" id="PS01124"/>
    </source>
</evidence>
<dbReference type="EMBL" id="MSIF01000004">
    <property type="protein sequence ID" value="OLF11604.1"/>
    <property type="molecule type" value="Genomic_DNA"/>
</dbReference>
<accession>A0A7Z0WPK8</accession>
<keyword evidence="1" id="KW-0805">Transcription regulation</keyword>
<dbReference type="Proteomes" id="UP000185696">
    <property type="component" value="Unassembled WGS sequence"/>
</dbReference>
<dbReference type="InterPro" id="IPR009057">
    <property type="entry name" value="Homeodomain-like_sf"/>
</dbReference>
<dbReference type="RefSeq" id="WP_075132839.1">
    <property type="nucleotide sequence ID" value="NZ_MSIF01000004.1"/>
</dbReference>
<comment type="caution">
    <text evidence="5">The sequence shown here is derived from an EMBL/GenBank/DDBJ whole genome shotgun (WGS) entry which is preliminary data.</text>
</comment>
<evidence type="ECO:0000313" key="5">
    <source>
        <dbReference type="EMBL" id="OLF11604.1"/>
    </source>
</evidence>
<dbReference type="InterPro" id="IPR018060">
    <property type="entry name" value="HTH_AraC"/>
</dbReference>
<keyword evidence="6" id="KW-1185">Reference proteome</keyword>
<dbReference type="AlphaFoldDB" id="A0A7Z0WPK8"/>